<evidence type="ECO:0000313" key="10">
    <source>
        <dbReference type="RefSeq" id="XP_010245233.1"/>
    </source>
</evidence>
<dbReference type="InterPro" id="IPR007527">
    <property type="entry name" value="Znf_SWIM"/>
</dbReference>
<dbReference type="RefSeq" id="XP_010245233.1">
    <property type="nucleotide sequence ID" value="XM_010246931.2"/>
</dbReference>
<organism evidence="9 11">
    <name type="scientific">Nelumbo nucifera</name>
    <name type="common">Sacred lotus</name>
    <dbReference type="NCBI Taxonomy" id="4432"/>
    <lineage>
        <taxon>Eukaryota</taxon>
        <taxon>Viridiplantae</taxon>
        <taxon>Streptophyta</taxon>
        <taxon>Embryophyta</taxon>
        <taxon>Tracheophyta</taxon>
        <taxon>Spermatophyta</taxon>
        <taxon>Magnoliopsida</taxon>
        <taxon>Proteales</taxon>
        <taxon>Nelumbonaceae</taxon>
        <taxon>Nelumbo</taxon>
    </lineage>
</organism>
<dbReference type="STRING" id="4432.A0A1U7YZY6"/>
<dbReference type="GeneID" id="104588826"/>
<dbReference type="OrthoDB" id="1873673at2759"/>
<dbReference type="KEGG" id="nnu:104588826"/>
<comment type="similarity">
    <text evidence="1 6">Belongs to the FHY3/FAR1 family.</text>
</comment>
<feature type="region of interest" description="Disordered" evidence="7">
    <location>
        <begin position="19"/>
        <end position="45"/>
    </location>
</feature>
<dbReference type="GO" id="GO:0008270">
    <property type="term" value="F:zinc ion binding"/>
    <property type="evidence" value="ECO:0007669"/>
    <property type="project" value="UniProtKB-UniRule"/>
</dbReference>
<keyword evidence="6" id="KW-0539">Nucleus</keyword>
<dbReference type="Pfam" id="PF04434">
    <property type="entry name" value="SWIM"/>
    <property type="match status" value="1"/>
</dbReference>
<dbReference type="GO" id="GO:0005634">
    <property type="term" value="C:nucleus"/>
    <property type="evidence" value="ECO:0007669"/>
    <property type="project" value="UniProtKB-SubCell"/>
</dbReference>
<evidence type="ECO:0000256" key="6">
    <source>
        <dbReference type="RuleBase" id="RU367018"/>
    </source>
</evidence>
<feature type="region of interest" description="Disordered" evidence="7">
    <location>
        <begin position="716"/>
        <end position="737"/>
    </location>
</feature>
<comment type="function">
    <text evidence="6">Putative transcription activator involved in regulating light control of development.</text>
</comment>
<comment type="subcellular location">
    <subcellularLocation>
        <location evidence="6">Nucleus</location>
    </subcellularLocation>
</comment>
<evidence type="ECO:0000256" key="2">
    <source>
        <dbReference type="ARBA" id="ARBA00022723"/>
    </source>
</evidence>
<keyword evidence="9" id="KW-1185">Reference proteome</keyword>
<evidence type="ECO:0000313" key="9">
    <source>
        <dbReference type="Proteomes" id="UP000189703"/>
    </source>
</evidence>
<evidence type="ECO:0000256" key="4">
    <source>
        <dbReference type="ARBA" id="ARBA00022833"/>
    </source>
</evidence>
<dbReference type="PROSITE" id="PS50966">
    <property type="entry name" value="ZF_SWIM"/>
    <property type="match status" value="1"/>
</dbReference>
<accession>A0A1U7YZY6</accession>
<evidence type="ECO:0000256" key="7">
    <source>
        <dbReference type="SAM" id="MobiDB-lite"/>
    </source>
</evidence>
<evidence type="ECO:0000259" key="8">
    <source>
        <dbReference type="PROSITE" id="PS50966"/>
    </source>
</evidence>
<keyword evidence="2 6" id="KW-0479">Metal-binding</keyword>
<keyword evidence="4 6" id="KW-0862">Zinc</keyword>
<evidence type="ECO:0000256" key="3">
    <source>
        <dbReference type="ARBA" id="ARBA00022771"/>
    </source>
</evidence>
<dbReference type="eggNOG" id="ENOG502QR4C">
    <property type="taxonomic scope" value="Eukaryota"/>
</dbReference>
<proteinExistence type="inferred from homology"/>
<dbReference type="GO" id="GO:0006355">
    <property type="term" value="P:regulation of DNA-templated transcription"/>
    <property type="evidence" value="ECO:0007669"/>
    <property type="project" value="UniProtKB-UniRule"/>
</dbReference>
<dbReference type="PANTHER" id="PTHR31669">
    <property type="entry name" value="PROTEIN FAR1-RELATED SEQUENCE 10-RELATED"/>
    <property type="match status" value="1"/>
</dbReference>
<evidence type="ECO:0000313" key="11">
    <source>
        <dbReference type="RefSeq" id="XP_010245234.1"/>
    </source>
</evidence>
<dbReference type="InterPro" id="IPR018289">
    <property type="entry name" value="MULE_transposase_dom"/>
</dbReference>
<protein>
    <recommendedName>
        <fullName evidence="6">Protein FAR1-RELATED SEQUENCE</fullName>
    </recommendedName>
</protein>
<dbReference type="AlphaFoldDB" id="A0A1U7YZY6"/>
<dbReference type="SMART" id="SM00575">
    <property type="entry name" value="ZnF_PMZ"/>
    <property type="match status" value="1"/>
</dbReference>
<feature type="compositionally biased region" description="Basic residues" evidence="7">
    <location>
        <begin position="725"/>
        <end position="735"/>
    </location>
</feature>
<dbReference type="InterPro" id="IPR006564">
    <property type="entry name" value="Znf_PMZ"/>
</dbReference>
<evidence type="ECO:0000256" key="5">
    <source>
        <dbReference type="PROSITE-ProRule" id="PRU00325"/>
    </source>
</evidence>
<reference evidence="10 11" key="1">
    <citation type="submission" date="2025-04" db="UniProtKB">
        <authorList>
            <consortium name="RefSeq"/>
        </authorList>
    </citation>
    <scope>IDENTIFICATION</scope>
</reference>
<dbReference type="PANTHER" id="PTHR31669:SF179">
    <property type="entry name" value="PROTEIN FAR1-RELATED SEQUENCE 5"/>
    <property type="match status" value="1"/>
</dbReference>
<dbReference type="Proteomes" id="UP000189703">
    <property type="component" value="Unplaced"/>
</dbReference>
<dbReference type="Pfam" id="PF03101">
    <property type="entry name" value="FAR1"/>
    <property type="match status" value="1"/>
</dbReference>
<dbReference type="InterPro" id="IPR004330">
    <property type="entry name" value="FAR1_DNA_bnd_dom"/>
</dbReference>
<dbReference type="Pfam" id="PF10551">
    <property type="entry name" value="MULE"/>
    <property type="match status" value="1"/>
</dbReference>
<feature type="compositionally biased region" description="Basic and acidic residues" evidence="7">
    <location>
        <begin position="20"/>
        <end position="34"/>
    </location>
</feature>
<feature type="domain" description="SWIM-type" evidence="8">
    <location>
        <begin position="565"/>
        <end position="601"/>
    </location>
</feature>
<evidence type="ECO:0000256" key="1">
    <source>
        <dbReference type="ARBA" id="ARBA00005889"/>
    </source>
</evidence>
<gene>
    <name evidence="10 11" type="primary">LOC104588826</name>
</gene>
<name>A0A1U7YZY6_NELNU</name>
<dbReference type="RefSeq" id="XP_010245234.1">
    <property type="nucleotide sequence ID" value="XM_010246932.2"/>
</dbReference>
<dbReference type="InterPro" id="IPR031052">
    <property type="entry name" value="FHY3/FAR1"/>
</dbReference>
<sequence>MEFGSQAVCNDEEDAANCFDGDKENHDHGEEDLRNLNGNSNGKEQEGYAMKENENNELCPSIGMEFESQEEAYVFYNRYAIEMGFSARKSSTRKSQRTGEIIGRCFCCSLQGYRNASSVRVVERKRLRPESRTGCKAMMSIRRKKGGRWVVSQVVKEHNHALTSPSKRHKLRSRRKIIEWEVLENMRSEGVGTNLIMNFMALEAMGNCNVGFTIRETKNFLSTRRQRELRKGDVATILDYLERQQINNPSFFSSIQLDSNGQMTNFFWADARSRMDYYYFGDIVCIDPTYGTDKYSIPFVPIMGVNHHCQTILFGSALLFDETEESFAWVLATLMRAMGGQQPKVILTDQISAIGGAVARVMPGTRHCFCLWNIMQNATKYIPHAFSTRNGFTRDFTSCLLYQGDTVEEFESIWKEMIERYNLRGNPWAMKLYGNREKWASVYVRDVFCGPMYTTQFGESIHAYFDGYMKRHMPLYEFVKQHDRAVLARRQAENDEDFETNQKMPTLRVGMNIEEEAAQIYTREILQKFQDELIQALNYHHEKMDEDQTKFTYSVWKKEYEQTRHIVTFDSSNNNANCSCHLFEFTGYLCRHILKIFVVIDVQNLPCQYILKRWTRDAKFGPVVDDQAQAIQGHCRDPVSLRYFFLYRLATNIAAKAAANNEVYRVAMNGLHTSLKEVEGTLKRLSIGSVEHIKEFESTHGDNISHESPGNCLAEQGPLLDPPNVKHKGRPGRKKASLDNQLNRKITPNDNIQVSELSMQSFGVIGGESGIQQPQAKVGQSVETSLLGTSDQPEDSIRTTNVMNCHQTRNLVNPYMIQSGGSHTYSPCTTTNLELDQSSQGFNVAGVQHSPLVMVGHQLHRLSPESSVAGQQRQQLIISRHDDIACNGFYPQQHSGASFVGHHPFGQRTAPAFVLNPHQLHGIMNIDLNDPSQKGDGRSM</sequence>
<keyword evidence="3 5" id="KW-0863">Zinc-finger</keyword>